<name>A0A9R0R7L1_TRITD</name>
<dbReference type="PRINTS" id="PR00364">
    <property type="entry name" value="DISEASERSIST"/>
</dbReference>
<evidence type="ECO:0000313" key="8">
    <source>
        <dbReference type="EMBL" id="VAH22277.1"/>
    </source>
</evidence>
<keyword evidence="2" id="KW-0677">Repeat</keyword>
<evidence type="ECO:0000259" key="5">
    <source>
        <dbReference type="Pfam" id="PF00931"/>
    </source>
</evidence>
<dbReference type="Gene3D" id="1.10.10.10">
    <property type="entry name" value="Winged helix-like DNA-binding domain superfamily/Winged helix DNA-binding domain"/>
    <property type="match status" value="1"/>
</dbReference>
<dbReference type="SUPFAM" id="SSF52058">
    <property type="entry name" value="L domain-like"/>
    <property type="match status" value="2"/>
</dbReference>
<dbReference type="Proteomes" id="UP000324705">
    <property type="component" value="Chromosome 1B"/>
</dbReference>
<proteinExistence type="predicted"/>
<dbReference type="Pfam" id="PF25019">
    <property type="entry name" value="LRR_R13L1-DRL21"/>
    <property type="match status" value="1"/>
</dbReference>
<dbReference type="GO" id="GO:0043531">
    <property type="term" value="F:ADP binding"/>
    <property type="evidence" value="ECO:0007669"/>
    <property type="project" value="InterPro"/>
</dbReference>
<keyword evidence="1" id="KW-0433">Leucine-rich repeat</keyword>
<dbReference type="Pfam" id="PF23559">
    <property type="entry name" value="WHD_DRP"/>
    <property type="match status" value="1"/>
</dbReference>
<dbReference type="SUPFAM" id="SSF52540">
    <property type="entry name" value="P-loop containing nucleoside triphosphate hydrolases"/>
    <property type="match status" value="1"/>
</dbReference>
<sequence>MDSCPLYSYYSLSQHNTQVPSPNHSHPRQSEPEARMEAAAGAAGSLLGKLLTKLSDDLVAAYVDSLELGHNSDQIQTKLLHTQGLLQLAEGRDASNIPALPALLEKLSKKADEAEDVLDELHYFKIQDQLDGTDYAAADLGDGLRGHARHGRHAARHTIGNWFPCFSCSRAQDADSAPTAAVNSPHHYTANSATPSADNGDDVDKLHFDRVAMSSKIKSVINDIHSLCDPVSDLLSKIPSSSTAVTLKRPPIGSTIIQDTLHGRQDIFEKIVSDITSGTHHGQTVSVLPIVGPGGIGKTTFTQHLYNDGRTEEHFAVMVWVCVSTDFDVLKLTNQILNCIPATENEAAIEITNLDRLQKSIAQRLKSKRFLIVLDDIWKCDSEDEWKTLLAPFTKGEAKGSMVLVTTRFPKLARMMKTVDPVELQGLESNDFFTFFEACIFGEHKPRDYEDELACIAREIASKLKGSPLAAKTVGRLLKKNLSREHWNGVLHNHEWRNQKNDNDIIPSLKISYDHLPFDLKKCFSYFSLYPEDYKFSTSGINRFWIAIGIIGSSQPSDKNYMEGLVENGFLMKGVSKYPPFRKYYVMHDLMHELSRSVSAQECLNISDLDFRAEAIPQSIRHLSITIQNRYDENFREEMGKLKGRIDIVNLRTLMIFRQYEESIAEILKDTFKETNGLRILLIAVKSLESLPQSFSKLIHLQYLQIGSPYGREITLPSTLSRFYHLKFLDLSSWYGSSNLPKDISRLVNLHDFLAKKELHSNVPEVGKMKYLHGLKEFHVKKESVGFDLRELGKLRELGGTLCINNLENVATKEEATGAKLVLKRDLKELTLVWGRAQPTDIDADILDALQPHSNLRTLRIMNQGGTACPSWLCPEILVNNLKTLHLHGLSWGTLPPFGQLPYLRELSLKSISGVLQIGPDYGGFTGTCFMQLKKFLFEDLSDLVQWVVEPNCHMFPILESIDCRNCPNLCVMPFSECSCTSLSRLYIDSCPKLCLPPMPHTSTLTDLAVQKGPTWRERMLSYNGKELVVSKYAGALAFHNLGEVEDMSVGDVSHISWTNIEKLKSLRKLAVGKCDSMFCGELDGGVVFHNMDKVESLRVGVSHLTGKLLSKVFSSCPTLAELEIRSPIPPEDEEERVIQFPSSSSLRTLSFSFSNGLILVPAEGGGGIQDIASLQSLAVYDCHKLLSRWAMGESGVAPMTNPFPSSLSQLHISGESSMRSMALLSNLTSLTYLGLIDCANLTVDGFNPLITVNLKRLEVWNSGGNSLAEGLLSEVARNKLMHAGSFQLERLNVDSILAVLVAPICTHLSATLHELSFFNDKRPKGFTEEQENAFQLLTSLEKLGFYGCKVLQSLPQGLHRLSSLKQLEVNSCPELRWLPEQGFPTSLQALHLWFGSAEQKELAEKLKETYPDLQVHYYH</sequence>
<feature type="domain" description="Disease resistance protein winged helix" evidence="6">
    <location>
        <begin position="529"/>
        <end position="594"/>
    </location>
</feature>
<feature type="domain" description="NB-ARC" evidence="5">
    <location>
        <begin position="282"/>
        <end position="441"/>
    </location>
</feature>
<feature type="compositionally biased region" description="Polar residues" evidence="4">
    <location>
        <begin position="15"/>
        <end position="24"/>
    </location>
</feature>
<gene>
    <name evidence="8" type="ORF">TRITD_1Bv1G203240</name>
</gene>
<dbReference type="Pfam" id="PF00931">
    <property type="entry name" value="NB-ARC"/>
    <property type="match status" value="1"/>
</dbReference>
<dbReference type="Gramene" id="TRITD1Bv1G203240.3">
    <property type="protein sequence ID" value="TRITD1Bv1G203240.3"/>
    <property type="gene ID" value="TRITD1Bv1G203240"/>
</dbReference>
<dbReference type="PANTHER" id="PTHR36766">
    <property type="entry name" value="PLANT BROAD-SPECTRUM MILDEW RESISTANCE PROTEIN RPW8"/>
    <property type="match status" value="1"/>
</dbReference>
<reference evidence="8 9" key="1">
    <citation type="submission" date="2017-09" db="EMBL/GenBank/DDBJ databases">
        <authorList>
            <consortium name="International Durum Wheat Genome Sequencing Consortium (IDWGSC)"/>
            <person name="Milanesi L."/>
        </authorList>
    </citation>
    <scope>NUCLEOTIDE SEQUENCE [LARGE SCALE GENOMIC DNA]</scope>
    <source>
        <strain evidence="9">cv. Svevo</strain>
    </source>
</reference>
<dbReference type="Gene3D" id="1.10.8.430">
    <property type="entry name" value="Helical domain of apoptotic protease-activating factors"/>
    <property type="match status" value="1"/>
</dbReference>
<dbReference type="InterPro" id="IPR056789">
    <property type="entry name" value="LRR_R13L1-DRL21"/>
</dbReference>
<dbReference type="InterPro" id="IPR032675">
    <property type="entry name" value="LRR_dom_sf"/>
</dbReference>
<dbReference type="InterPro" id="IPR058922">
    <property type="entry name" value="WHD_DRP"/>
</dbReference>
<evidence type="ECO:0000256" key="3">
    <source>
        <dbReference type="ARBA" id="ARBA00022821"/>
    </source>
</evidence>
<feature type="domain" description="R13L1/DRL21-like LRR repeat region" evidence="7">
    <location>
        <begin position="789"/>
        <end position="911"/>
    </location>
</feature>
<dbReference type="EMBL" id="LT934112">
    <property type="protein sequence ID" value="VAH22277.1"/>
    <property type="molecule type" value="Genomic_DNA"/>
</dbReference>
<evidence type="ECO:0008006" key="10">
    <source>
        <dbReference type="Google" id="ProtNLM"/>
    </source>
</evidence>
<protein>
    <recommendedName>
        <fullName evidence="10">NB-ARC domain-containing protein</fullName>
    </recommendedName>
</protein>
<feature type="region of interest" description="Disordered" evidence="4">
    <location>
        <begin position="179"/>
        <end position="201"/>
    </location>
</feature>
<evidence type="ECO:0000256" key="2">
    <source>
        <dbReference type="ARBA" id="ARBA00022737"/>
    </source>
</evidence>
<dbReference type="Gene3D" id="3.80.10.10">
    <property type="entry name" value="Ribonuclease Inhibitor"/>
    <property type="match status" value="3"/>
</dbReference>
<dbReference type="InterPro" id="IPR036388">
    <property type="entry name" value="WH-like_DNA-bd_sf"/>
</dbReference>
<evidence type="ECO:0000259" key="7">
    <source>
        <dbReference type="Pfam" id="PF25019"/>
    </source>
</evidence>
<dbReference type="InterPro" id="IPR027417">
    <property type="entry name" value="P-loop_NTPase"/>
</dbReference>
<dbReference type="InterPro" id="IPR042197">
    <property type="entry name" value="Apaf_helical"/>
</dbReference>
<dbReference type="InterPro" id="IPR002182">
    <property type="entry name" value="NB-ARC"/>
</dbReference>
<dbReference type="PANTHER" id="PTHR36766:SF64">
    <property type="entry name" value="OS12G0206100 PROTEIN"/>
    <property type="match status" value="1"/>
</dbReference>
<organism evidence="8 9">
    <name type="scientific">Triticum turgidum subsp. durum</name>
    <name type="common">Durum wheat</name>
    <name type="synonym">Triticum durum</name>
    <dbReference type="NCBI Taxonomy" id="4567"/>
    <lineage>
        <taxon>Eukaryota</taxon>
        <taxon>Viridiplantae</taxon>
        <taxon>Streptophyta</taxon>
        <taxon>Embryophyta</taxon>
        <taxon>Tracheophyta</taxon>
        <taxon>Spermatophyta</taxon>
        <taxon>Magnoliopsida</taxon>
        <taxon>Liliopsida</taxon>
        <taxon>Poales</taxon>
        <taxon>Poaceae</taxon>
        <taxon>BOP clade</taxon>
        <taxon>Pooideae</taxon>
        <taxon>Triticodae</taxon>
        <taxon>Triticeae</taxon>
        <taxon>Triticinae</taxon>
        <taxon>Triticum</taxon>
    </lineage>
</organism>
<evidence type="ECO:0000256" key="1">
    <source>
        <dbReference type="ARBA" id="ARBA00022614"/>
    </source>
</evidence>
<dbReference type="Gene3D" id="3.40.50.300">
    <property type="entry name" value="P-loop containing nucleotide triphosphate hydrolases"/>
    <property type="match status" value="1"/>
</dbReference>
<dbReference type="GO" id="GO:0006952">
    <property type="term" value="P:defense response"/>
    <property type="evidence" value="ECO:0007669"/>
    <property type="project" value="UniProtKB-KW"/>
</dbReference>
<feature type="region of interest" description="Disordered" evidence="4">
    <location>
        <begin position="15"/>
        <end position="39"/>
    </location>
</feature>
<evidence type="ECO:0000259" key="6">
    <source>
        <dbReference type="Pfam" id="PF23559"/>
    </source>
</evidence>
<keyword evidence="9" id="KW-1185">Reference proteome</keyword>
<evidence type="ECO:0000313" key="9">
    <source>
        <dbReference type="Proteomes" id="UP000324705"/>
    </source>
</evidence>
<evidence type="ECO:0000256" key="4">
    <source>
        <dbReference type="SAM" id="MobiDB-lite"/>
    </source>
</evidence>
<accession>A0A9R0R7L1</accession>
<keyword evidence="3" id="KW-0611">Plant defense</keyword>